<accession>A0AAD7S8H2</accession>
<reference evidence="2" key="1">
    <citation type="journal article" date="2023" name="Science">
        <title>Genome structures resolve the early diversification of teleost fishes.</title>
        <authorList>
            <person name="Parey E."/>
            <person name="Louis A."/>
            <person name="Montfort J."/>
            <person name="Bouchez O."/>
            <person name="Roques C."/>
            <person name="Iampietro C."/>
            <person name="Lluch J."/>
            <person name="Castinel A."/>
            <person name="Donnadieu C."/>
            <person name="Desvignes T."/>
            <person name="Floi Bucao C."/>
            <person name="Jouanno E."/>
            <person name="Wen M."/>
            <person name="Mejri S."/>
            <person name="Dirks R."/>
            <person name="Jansen H."/>
            <person name="Henkel C."/>
            <person name="Chen W.J."/>
            <person name="Zahm M."/>
            <person name="Cabau C."/>
            <person name="Klopp C."/>
            <person name="Thompson A.W."/>
            <person name="Robinson-Rechavi M."/>
            <person name="Braasch I."/>
            <person name="Lecointre G."/>
            <person name="Bobe J."/>
            <person name="Postlethwait J.H."/>
            <person name="Berthelot C."/>
            <person name="Roest Crollius H."/>
            <person name="Guiguen Y."/>
        </authorList>
    </citation>
    <scope>NUCLEOTIDE SEQUENCE</scope>
    <source>
        <strain evidence="2">NC1722</strain>
    </source>
</reference>
<organism evidence="2 3">
    <name type="scientific">Aldrovandia affinis</name>
    <dbReference type="NCBI Taxonomy" id="143900"/>
    <lineage>
        <taxon>Eukaryota</taxon>
        <taxon>Metazoa</taxon>
        <taxon>Chordata</taxon>
        <taxon>Craniata</taxon>
        <taxon>Vertebrata</taxon>
        <taxon>Euteleostomi</taxon>
        <taxon>Actinopterygii</taxon>
        <taxon>Neopterygii</taxon>
        <taxon>Teleostei</taxon>
        <taxon>Notacanthiformes</taxon>
        <taxon>Halosauridae</taxon>
        <taxon>Aldrovandia</taxon>
    </lineage>
</organism>
<sequence length="102" mass="11139">MSLLRRSVLLPPRLISQSVAQTPGNAQCCLLSAVRRRSRRDGRDAAIAGPLRVTAGRLPVDVLRDPRSRPSPLRYPEEGGVERASIRRGSTKNTARQGAEVL</sequence>
<proteinExistence type="predicted"/>
<evidence type="ECO:0000313" key="3">
    <source>
        <dbReference type="Proteomes" id="UP001221898"/>
    </source>
</evidence>
<gene>
    <name evidence="2" type="ORF">AAFF_G00432460</name>
</gene>
<comment type="caution">
    <text evidence="2">The sequence shown here is derived from an EMBL/GenBank/DDBJ whole genome shotgun (WGS) entry which is preliminary data.</text>
</comment>
<protein>
    <submittedName>
        <fullName evidence="2">Uncharacterized protein</fullName>
    </submittedName>
</protein>
<evidence type="ECO:0000256" key="1">
    <source>
        <dbReference type="SAM" id="MobiDB-lite"/>
    </source>
</evidence>
<feature type="region of interest" description="Disordered" evidence="1">
    <location>
        <begin position="62"/>
        <end position="102"/>
    </location>
</feature>
<dbReference type="Proteomes" id="UP001221898">
    <property type="component" value="Unassembled WGS sequence"/>
</dbReference>
<name>A0AAD7S8H2_9TELE</name>
<dbReference type="AlphaFoldDB" id="A0AAD7S8H2"/>
<feature type="compositionally biased region" description="Basic and acidic residues" evidence="1">
    <location>
        <begin position="75"/>
        <end position="85"/>
    </location>
</feature>
<evidence type="ECO:0000313" key="2">
    <source>
        <dbReference type="EMBL" id="KAJ8397899.1"/>
    </source>
</evidence>
<dbReference type="EMBL" id="JAINUG010000094">
    <property type="protein sequence ID" value="KAJ8397899.1"/>
    <property type="molecule type" value="Genomic_DNA"/>
</dbReference>
<keyword evidence="3" id="KW-1185">Reference proteome</keyword>